<feature type="compositionally biased region" description="Polar residues" evidence="1">
    <location>
        <begin position="22"/>
        <end position="31"/>
    </location>
</feature>
<protein>
    <submittedName>
        <fullName evidence="2">Uncharacterized protein</fullName>
    </submittedName>
</protein>
<accession>A0A1B6NP73</accession>
<feature type="non-terminal residue" evidence="2">
    <location>
        <position position="1"/>
    </location>
</feature>
<gene>
    <name evidence="2" type="ORF">MGSAQ_003330</name>
</gene>
<dbReference type="EMBL" id="AYSL01001954">
    <property type="protein sequence ID" value="KTF05174.1"/>
    <property type="molecule type" value="Genomic_DNA"/>
</dbReference>
<comment type="caution">
    <text evidence="2">The sequence shown here is derived from an EMBL/GenBank/DDBJ whole genome shotgun (WGS) entry which is preliminary data.</text>
</comment>
<dbReference type="AlphaFoldDB" id="A0A1B6NP73"/>
<evidence type="ECO:0000313" key="2">
    <source>
        <dbReference type="EMBL" id="KTF05174.1"/>
    </source>
</evidence>
<feature type="region of interest" description="Disordered" evidence="1">
    <location>
        <begin position="1"/>
        <end position="31"/>
    </location>
</feature>
<organism evidence="2">
    <name type="scientific">marine sediment metagenome</name>
    <dbReference type="NCBI Taxonomy" id="412755"/>
    <lineage>
        <taxon>unclassified sequences</taxon>
        <taxon>metagenomes</taxon>
        <taxon>ecological metagenomes</taxon>
    </lineage>
</organism>
<reference evidence="2" key="1">
    <citation type="submission" date="2013-11" db="EMBL/GenBank/DDBJ databases">
        <title>Microbial diversity, functional groups and degradation webs in Northern and Southern Mediterranean and Red Sea marine crude oil polluted sites.</title>
        <authorList>
            <person name="Daffonchio D."/>
            <person name="Mapelli F."/>
            <person name="Ferrer M."/>
            <person name="Richter M."/>
            <person name="Cherif A."/>
            <person name="Malkawi H.I."/>
            <person name="Yakimov M.M."/>
            <person name="Abdel-Fattah Y.R."/>
            <person name="Blaghen M."/>
            <person name="Golyshin P.N."/>
            <person name="Kalogerakis N."/>
            <person name="Boon N."/>
            <person name="Magagnini M."/>
            <person name="Fava F."/>
        </authorList>
    </citation>
    <scope>NUCLEOTIDE SEQUENCE</scope>
</reference>
<feature type="compositionally biased region" description="Basic residues" evidence="1">
    <location>
        <begin position="1"/>
        <end position="17"/>
    </location>
</feature>
<sequence length="31" mass="3448">GALGHKHWGARLARHRLEKMGSTPNPTGPQW</sequence>
<name>A0A1B6NP73_9ZZZZ</name>
<evidence type="ECO:0000256" key="1">
    <source>
        <dbReference type="SAM" id="MobiDB-lite"/>
    </source>
</evidence>
<proteinExistence type="predicted"/>